<keyword evidence="1" id="KW-0479">Metal-binding</keyword>
<dbReference type="PANTHER" id="PTHR23048">
    <property type="entry name" value="MYOSIN LIGHT CHAIN 1, 3"/>
    <property type="match status" value="1"/>
</dbReference>
<sequence length="246" mass="28177">MDLPTVAPPPANANAMAQQMAKRQSTRRSWIKSKRRSTATSASTATSNFFNSIDLETEFTARTRQIQSKFTANVSEVNSEDGSNIPLITKLDKYTTDELKEYRQVFNMFDADRSGAIGLDELENAITNLGMDPKQIDVEMLMKEADKRGNHQIDFDEFCEVMKATSEKTQSWNEVIKECFNVFDRSESGLIARKDFEFVLRELGDIQNGRLIEELFMEYDVDSDGFIDFDEFSFLVRNYLTDEDVV</sequence>
<dbReference type="GO" id="GO:0046872">
    <property type="term" value="F:metal ion binding"/>
    <property type="evidence" value="ECO:0007669"/>
    <property type="project" value="UniProtKB-KW"/>
</dbReference>
<feature type="compositionally biased region" description="Basic residues" evidence="4">
    <location>
        <begin position="24"/>
        <end position="37"/>
    </location>
</feature>
<name>A0ABD2LVQ4_9BILA</name>
<evidence type="ECO:0000313" key="6">
    <source>
        <dbReference type="EMBL" id="KAL3119158.1"/>
    </source>
</evidence>
<organism evidence="6 7">
    <name type="scientific">Heterodera trifolii</name>
    <dbReference type="NCBI Taxonomy" id="157864"/>
    <lineage>
        <taxon>Eukaryota</taxon>
        <taxon>Metazoa</taxon>
        <taxon>Ecdysozoa</taxon>
        <taxon>Nematoda</taxon>
        <taxon>Chromadorea</taxon>
        <taxon>Rhabditida</taxon>
        <taxon>Tylenchina</taxon>
        <taxon>Tylenchomorpha</taxon>
        <taxon>Tylenchoidea</taxon>
        <taxon>Heteroderidae</taxon>
        <taxon>Heteroderinae</taxon>
        <taxon>Heterodera</taxon>
    </lineage>
</organism>
<gene>
    <name evidence="6" type="ORF">niasHT_003941</name>
</gene>
<dbReference type="InterPro" id="IPR018247">
    <property type="entry name" value="EF_Hand_1_Ca_BS"/>
</dbReference>
<keyword evidence="7" id="KW-1185">Reference proteome</keyword>
<dbReference type="InterPro" id="IPR050230">
    <property type="entry name" value="CALM/Myosin/TropC-like"/>
</dbReference>
<evidence type="ECO:0000256" key="3">
    <source>
        <dbReference type="ARBA" id="ARBA00022837"/>
    </source>
</evidence>
<keyword evidence="2" id="KW-0677">Repeat</keyword>
<feature type="region of interest" description="Disordered" evidence="4">
    <location>
        <begin position="18"/>
        <end position="43"/>
    </location>
</feature>
<evidence type="ECO:0000256" key="4">
    <source>
        <dbReference type="SAM" id="MobiDB-lite"/>
    </source>
</evidence>
<proteinExistence type="predicted"/>
<dbReference type="PROSITE" id="PS50222">
    <property type="entry name" value="EF_HAND_2"/>
    <property type="match status" value="4"/>
</dbReference>
<protein>
    <recommendedName>
        <fullName evidence="5">EF-hand domain-containing protein</fullName>
    </recommendedName>
</protein>
<comment type="caution">
    <text evidence="6">The sequence shown here is derived from an EMBL/GenBank/DDBJ whole genome shotgun (WGS) entry which is preliminary data.</text>
</comment>
<dbReference type="FunFam" id="1.10.238.10:FF:000336">
    <property type="entry name" value="HLH domain-containing protein"/>
    <property type="match status" value="1"/>
</dbReference>
<feature type="domain" description="EF-hand" evidence="5">
    <location>
        <begin position="133"/>
        <end position="168"/>
    </location>
</feature>
<dbReference type="SMART" id="SM00054">
    <property type="entry name" value="EFh"/>
    <property type="match status" value="4"/>
</dbReference>
<accession>A0ABD2LVQ4</accession>
<evidence type="ECO:0000256" key="2">
    <source>
        <dbReference type="ARBA" id="ARBA00022737"/>
    </source>
</evidence>
<evidence type="ECO:0000313" key="7">
    <source>
        <dbReference type="Proteomes" id="UP001620626"/>
    </source>
</evidence>
<dbReference type="FunFam" id="1.10.238.10:FF:000355">
    <property type="entry name" value="Uncharacterized calcium-binding protein B0563.7"/>
    <property type="match status" value="1"/>
</dbReference>
<dbReference type="Proteomes" id="UP001620626">
    <property type="component" value="Unassembled WGS sequence"/>
</dbReference>
<evidence type="ECO:0000256" key="1">
    <source>
        <dbReference type="ARBA" id="ARBA00022723"/>
    </source>
</evidence>
<feature type="domain" description="EF-hand" evidence="5">
    <location>
        <begin position="171"/>
        <end position="206"/>
    </location>
</feature>
<dbReference type="InterPro" id="IPR002048">
    <property type="entry name" value="EF_hand_dom"/>
</dbReference>
<dbReference type="Gene3D" id="1.10.238.10">
    <property type="entry name" value="EF-hand"/>
    <property type="match status" value="2"/>
</dbReference>
<dbReference type="Pfam" id="PF13499">
    <property type="entry name" value="EF-hand_7"/>
    <property type="match status" value="2"/>
</dbReference>
<dbReference type="PROSITE" id="PS00018">
    <property type="entry name" value="EF_HAND_1"/>
    <property type="match status" value="3"/>
</dbReference>
<feature type="domain" description="EF-hand" evidence="5">
    <location>
        <begin position="207"/>
        <end position="242"/>
    </location>
</feature>
<reference evidence="6 7" key="1">
    <citation type="submission" date="2024-10" db="EMBL/GenBank/DDBJ databases">
        <authorList>
            <person name="Kim D."/>
        </authorList>
    </citation>
    <scope>NUCLEOTIDE SEQUENCE [LARGE SCALE GENOMIC DNA]</scope>
    <source>
        <strain evidence="6">BH-2024</strain>
    </source>
</reference>
<dbReference type="InterPro" id="IPR011992">
    <property type="entry name" value="EF-hand-dom_pair"/>
</dbReference>
<keyword evidence="3" id="KW-0106">Calcium</keyword>
<dbReference type="AlphaFoldDB" id="A0ABD2LVQ4"/>
<dbReference type="PANTHER" id="PTHR23048:SF59">
    <property type="entry name" value="EF-HAND SUPERFAMILY PROTEIN"/>
    <property type="match status" value="1"/>
</dbReference>
<evidence type="ECO:0000259" key="5">
    <source>
        <dbReference type="PROSITE" id="PS50222"/>
    </source>
</evidence>
<dbReference type="EMBL" id="JBICBT010000258">
    <property type="protein sequence ID" value="KAL3119158.1"/>
    <property type="molecule type" value="Genomic_DNA"/>
</dbReference>
<feature type="domain" description="EF-hand" evidence="5">
    <location>
        <begin position="97"/>
        <end position="132"/>
    </location>
</feature>
<dbReference type="SUPFAM" id="SSF47473">
    <property type="entry name" value="EF-hand"/>
    <property type="match status" value="1"/>
</dbReference>